<dbReference type="PROSITE" id="PS51257">
    <property type="entry name" value="PROKAR_LIPOPROTEIN"/>
    <property type="match status" value="1"/>
</dbReference>
<dbReference type="Proteomes" id="UP001153714">
    <property type="component" value="Chromosome 8"/>
</dbReference>
<name>A0A9N9WLU3_9NEOP</name>
<dbReference type="AlphaFoldDB" id="A0A9N9WLU3"/>
<proteinExistence type="predicted"/>
<dbReference type="EMBL" id="OU893339">
    <property type="protein sequence ID" value="CAG9796076.1"/>
    <property type="molecule type" value="Genomic_DNA"/>
</dbReference>
<gene>
    <name evidence="1" type="ORF">DIATSA_LOCUS13299</name>
</gene>
<accession>A0A9N9WLU3</accession>
<keyword evidence="2" id="KW-1185">Reference proteome</keyword>
<sequence>MRPSEACPLKQELASTSIIFVYACSCLDRRNATSFIKKRSDSFYFFIQIHTYFSLVGKVYEYRRMAMSCLRRYVPVDVNHVLKVYIDRTTSDELAKVRRHRWVYKLGREGKIERVGKIENCYN</sequence>
<protein>
    <submittedName>
        <fullName evidence="1">Uncharacterized protein</fullName>
    </submittedName>
</protein>
<evidence type="ECO:0000313" key="1">
    <source>
        <dbReference type="EMBL" id="CAG9796076.1"/>
    </source>
</evidence>
<reference evidence="1" key="1">
    <citation type="submission" date="2021-12" db="EMBL/GenBank/DDBJ databases">
        <authorList>
            <person name="King R."/>
        </authorList>
    </citation>
    <scope>NUCLEOTIDE SEQUENCE</scope>
</reference>
<reference evidence="1" key="2">
    <citation type="submission" date="2022-10" db="EMBL/GenBank/DDBJ databases">
        <authorList>
            <consortium name="ENA_rothamsted_submissions"/>
            <consortium name="culmorum"/>
            <person name="King R."/>
        </authorList>
    </citation>
    <scope>NUCLEOTIDE SEQUENCE</scope>
</reference>
<organism evidence="1 2">
    <name type="scientific">Diatraea saccharalis</name>
    <name type="common">sugarcane borer</name>
    <dbReference type="NCBI Taxonomy" id="40085"/>
    <lineage>
        <taxon>Eukaryota</taxon>
        <taxon>Metazoa</taxon>
        <taxon>Ecdysozoa</taxon>
        <taxon>Arthropoda</taxon>
        <taxon>Hexapoda</taxon>
        <taxon>Insecta</taxon>
        <taxon>Pterygota</taxon>
        <taxon>Neoptera</taxon>
        <taxon>Endopterygota</taxon>
        <taxon>Lepidoptera</taxon>
        <taxon>Glossata</taxon>
        <taxon>Ditrysia</taxon>
        <taxon>Pyraloidea</taxon>
        <taxon>Crambidae</taxon>
        <taxon>Crambinae</taxon>
        <taxon>Diatraea</taxon>
    </lineage>
</organism>
<evidence type="ECO:0000313" key="2">
    <source>
        <dbReference type="Proteomes" id="UP001153714"/>
    </source>
</evidence>